<dbReference type="EMBL" id="MFIX01000106">
    <property type="protein sequence ID" value="OGG04655.1"/>
    <property type="molecule type" value="Genomic_DNA"/>
</dbReference>
<dbReference type="InterPro" id="IPR006439">
    <property type="entry name" value="HAD-SF_hydro_IA"/>
</dbReference>
<organism evidence="1 2">
    <name type="scientific">Candidatus Glassbacteria bacterium RIFCSPLOWO2_12_FULL_58_11</name>
    <dbReference type="NCBI Taxonomy" id="1817867"/>
    <lineage>
        <taxon>Bacteria</taxon>
        <taxon>Candidatus Glassiibacteriota</taxon>
    </lineage>
</organism>
<dbReference type="InterPro" id="IPR036412">
    <property type="entry name" value="HAD-like_sf"/>
</dbReference>
<name>A0A1F5YX02_9BACT</name>
<evidence type="ECO:0000313" key="1">
    <source>
        <dbReference type="EMBL" id="OGG04655.1"/>
    </source>
</evidence>
<dbReference type="PANTHER" id="PTHR43611:SF3">
    <property type="entry name" value="FLAVIN MONONUCLEOTIDE HYDROLASE 1, CHLOROPLATIC"/>
    <property type="match status" value="1"/>
</dbReference>
<dbReference type="InterPro" id="IPR023198">
    <property type="entry name" value="PGP-like_dom2"/>
</dbReference>
<proteinExistence type="predicted"/>
<protein>
    <recommendedName>
        <fullName evidence="3">HAD family hydrolase</fullName>
    </recommendedName>
</protein>
<dbReference type="AlphaFoldDB" id="A0A1F5YX02"/>
<dbReference type="SUPFAM" id="SSF56784">
    <property type="entry name" value="HAD-like"/>
    <property type="match status" value="1"/>
</dbReference>
<reference evidence="1 2" key="1">
    <citation type="journal article" date="2016" name="Nat. Commun.">
        <title>Thousands of microbial genomes shed light on interconnected biogeochemical processes in an aquifer system.</title>
        <authorList>
            <person name="Anantharaman K."/>
            <person name="Brown C.T."/>
            <person name="Hug L.A."/>
            <person name="Sharon I."/>
            <person name="Castelle C.J."/>
            <person name="Probst A.J."/>
            <person name="Thomas B.C."/>
            <person name="Singh A."/>
            <person name="Wilkins M.J."/>
            <person name="Karaoz U."/>
            <person name="Brodie E.L."/>
            <person name="Williams K.H."/>
            <person name="Hubbard S.S."/>
            <person name="Banfield J.F."/>
        </authorList>
    </citation>
    <scope>NUCLEOTIDE SEQUENCE [LARGE SCALE GENOMIC DNA]</scope>
</reference>
<sequence>MIKNILFDIGSVLLQFDREATIREYSCYSGIAAPAELAFESVFLPGQWQKMETGEMKSEEYYELFIKASGCRISFRHFCLIWCMHFREDREMIALGRALASKFKLYFLSNTGPLHIPGLYDRFPSLLFFHGQALSWDLGVLKPDPAFFARALDKFSLRAPECLFIDDQLCNVETARALGIQSIQHLSAEKTAAAISAALDLDGASPEL</sequence>
<dbReference type="SFLD" id="SFLDS00003">
    <property type="entry name" value="Haloacid_Dehalogenase"/>
    <property type="match status" value="1"/>
</dbReference>
<dbReference type="Proteomes" id="UP000179129">
    <property type="component" value="Unassembled WGS sequence"/>
</dbReference>
<dbReference type="CDD" id="cd02603">
    <property type="entry name" value="HAD_sEH-N_like"/>
    <property type="match status" value="1"/>
</dbReference>
<dbReference type="Pfam" id="PF00702">
    <property type="entry name" value="Hydrolase"/>
    <property type="match status" value="1"/>
</dbReference>
<evidence type="ECO:0008006" key="3">
    <source>
        <dbReference type="Google" id="ProtNLM"/>
    </source>
</evidence>
<dbReference type="SFLD" id="SFLDG01129">
    <property type="entry name" value="C1.5:_HAD__Beta-PGM__Phosphata"/>
    <property type="match status" value="1"/>
</dbReference>
<dbReference type="STRING" id="1817867.A3F83_00880"/>
<evidence type="ECO:0000313" key="2">
    <source>
        <dbReference type="Proteomes" id="UP000179129"/>
    </source>
</evidence>
<dbReference type="Gene3D" id="1.10.150.240">
    <property type="entry name" value="Putative phosphatase, domain 2"/>
    <property type="match status" value="1"/>
</dbReference>
<dbReference type="PANTHER" id="PTHR43611">
    <property type="entry name" value="ALPHA-D-GLUCOSE 1-PHOSPHATE PHOSPHATASE"/>
    <property type="match status" value="1"/>
</dbReference>
<dbReference type="InterPro" id="IPR023214">
    <property type="entry name" value="HAD_sf"/>
</dbReference>
<dbReference type="NCBIfam" id="TIGR01509">
    <property type="entry name" value="HAD-SF-IA-v3"/>
    <property type="match status" value="1"/>
</dbReference>
<comment type="caution">
    <text evidence="1">The sequence shown here is derived from an EMBL/GenBank/DDBJ whole genome shotgun (WGS) entry which is preliminary data.</text>
</comment>
<gene>
    <name evidence="1" type="ORF">A3F83_00880</name>
</gene>
<accession>A0A1F5YX02</accession>
<dbReference type="Gene3D" id="3.40.50.1000">
    <property type="entry name" value="HAD superfamily/HAD-like"/>
    <property type="match status" value="1"/>
</dbReference>